<evidence type="ECO:0000313" key="2">
    <source>
        <dbReference type="EMBL" id="KAJ0402295.1"/>
    </source>
</evidence>
<protein>
    <recommendedName>
        <fullName evidence="4">PX domain-containing protein</fullName>
    </recommendedName>
</protein>
<dbReference type="SUPFAM" id="SSF64268">
    <property type="entry name" value="PX domain"/>
    <property type="match status" value="1"/>
</dbReference>
<gene>
    <name evidence="2" type="ORF">P43SY_002919</name>
</gene>
<dbReference type="EMBL" id="JAKCXM010000106">
    <property type="protein sequence ID" value="KAJ0402295.1"/>
    <property type="molecule type" value="Genomic_DNA"/>
</dbReference>
<organism evidence="2 3">
    <name type="scientific">Pythium insidiosum</name>
    <name type="common">Pythiosis disease agent</name>
    <dbReference type="NCBI Taxonomy" id="114742"/>
    <lineage>
        <taxon>Eukaryota</taxon>
        <taxon>Sar</taxon>
        <taxon>Stramenopiles</taxon>
        <taxon>Oomycota</taxon>
        <taxon>Peronosporomycetes</taxon>
        <taxon>Pythiales</taxon>
        <taxon>Pythiaceae</taxon>
        <taxon>Pythium</taxon>
    </lineage>
</organism>
<dbReference type="AlphaFoldDB" id="A0AAD5M456"/>
<feature type="region of interest" description="Disordered" evidence="1">
    <location>
        <begin position="250"/>
        <end position="276"/>
    </location>
</feature>
<evidence type="ECO:0000313" key="3">
    <source>
        <dbReference type="Proteomes" id="UP001209570"/>
    </source>
</evidence>
<dbReference type="Gene3D" id="3.30.1520.10">
    <property type="entry name" value="Phox-like domain"/>
    <property type="match status" value="1"/>
</dbReference>
<dbReference type="Proteomes" id="UP001209570">
    <property type="component" value="Unassembled WGS sequence"/>
</dbReference>
<keyword evidence="3" id="KW-1185">Reference proteome</keyword>
<accession>A0AAD5M456</accession>
<dbReference type="InterPro" id="IPR036871">
    <property type="entry name" value="PX_dom_sf"/>
</dbReference>
<evidence type="ECO:0008006" key="4">
    <source>
        <dbReference type="Google" id="ProtNLM"/>
    </source>
</evidence>
<evidence type="ECO:0000256" key="1">
    <source>
        <dbReference type="SAM" id="MobiDB-lite"/>
    </source>
</evidence>
<reference evidence="2" key="1">
    <citation type="submission" date="2021-12" db="EMBL/GenBank/DDBJ databases">
        <title>Prjna785345.</title>
        <authorList>
            <person name="Rujirawat T."/>
            <person name="Krajaejun T."/>
        </authorList>
    </citation>
    <scope>NUCLEOTIDE SEQUENCE</scope>
    <source>
        <strain evidence="2">Pi057C3</strain>
    </source>
</reference>
<proteinExistence type="predicted"/>
<sequence length="332" mass="37091">MAQVTAFRAETRALCPVAARVVSYGRSSKVDRRTTLYVLRVARSGREWYVARRFSEFRALFDDLRELLSRPHGAACARQLPGRRRPLGGALKNGCSECRELATHFGGVAFPMRYARRAALGLFRDRAERFRFRELDEFVQFLIETTQGLLDGDEYDDDDDDVDDDDDDDDDQEEDNQAQDRASAREERSSASFACDALTRIRAFLMVDEQAAELPSPAQSLASADGRRTRVLSSSSVSALRVHELDVAYRQSSPGCSAAPRSQDGHGPRQSSPGVLSDRELDAMFCDGYASPTDDTVILHEAGGRGDVDEQVTRGRLESFRRVDAMRVGRRH</sequence>
<dbReference type="GO" id="GO:0035091">
    <property type="term" value="F:phosphatidylinositol binding"/>
    <property type="evidence" value="ECO:0007669"/>
    <property type="project" value="InterPro"/>
</dbReference>
<name>A0AAD5M456_PYTIN</name>
<comment type="caution">
    <text evidence="2">The sequence shown here is derived from an EMBL/GenBank/DDBJ whole genome shotgun (WGS) entry which is preliminary data.</text>
</comment>
<feature type="region of interest" description="Disordered" evidence="1">
    <location>
        <begin position="150"/>
        <end position="188"/>
    </location>
</feature>
<feature type="compositionally biased region" description="Acidic residues" evidence="1">
    <location>
        <begin position="151"/>
        <end position="177"/>
    </location>
</feature>